<dbReference type="AlphaFoldDB" id="A0A8X7T2A6"/>
<dbReference type="Proteomes" id="UP000078113">
    <property type="component" value="Unassembled WGS sequence"/>
</dbReference>
<sequence>MLRVSAATSSRTKSSSSFPYPVPSFSISSHGSSFGCRGSSLSEHVTVNNRDQLKRNNPLRTSNGLCWCLANLSPPRLRSSPGSH</sequence>
<name>A0A8X7T2A6_9BASI</name>
<reference evidence="2" key="1">
    <citation type="submission" date="2016-04" db="EMBL/GenBank/DDBJ databases">
        <authorList>
            <person name="Nguyen H.D."/>
            <person name="Samba Siva P."/>
            <person name="Cullis J."/>
            <person name="Levesque C.A."/>
            <person name="Hambleton S."/>
        </authorList>
    </citation>
    <scope>NUCLEOTIDE SEQUENCE</scope>
    <source>
        <strain evidence="2">DAOMC 236422</strain>
    </source>
</reference>
<organism evidence="2 3">
    <name type="scientific">Tilletia walkeri</name>
    <dbReference type="NCBI Taxonomy" id="117179"/>
    <lineage>
        <taxon>Eukaryota</taxon>
        <taxon>Fungi</taxon>
        <taxon>Dikarya</taxon>
        <taxon>Basidiomycota</taxon>
        <taxon>Ustilaginomycotina</taxon>
        <taxon>Exobasidiomycetes</taxon>
        <taxon>Tilletiales</taxon>
        <taxon>Tilletiaceae</taxon>
        <taxon>Tilletia</taxon>
    </lineage>
</organism>
<evidence type="ECO:0000256" key="1">
    <source>
        <dbReference type="SAM" id="MobiDB-lite"/>
    </source>
</evidence>
<evidence type="ECO:0000313" key="2">
    <source>
        <dbReference type="EMBL" id="KAE8265802.1"/>
    </source>
</evidence>
<accession>A0A8X7T2A6</accession>
<dbReference type="EMBL" id="LWDG02000426">
    <property type="protein sequence ID" value="KAE8265802.1"/>
    <property type="molecule type" value="Genomic_DNA"/>
</dbReference>
<protein>
    <submittedName>
        <fullName evidence="2">Uncharacterized protein</fullName>
    </submittedName>
</protein>
<gene>
    <name evidence="2" type="ORF">A4X09_0g6518</name>
</gene>
<proteinExistence type="predicted"/>
<evidence type="ECO:0000313" key="3">
    <source>
        <dbReference type="Proteomes" id="UP000078113"/>
    </source>
</evidence>
<reference evidence="2" key="2">
    <citation type="journal article" date="2019" name="IMA Fungus">
        <title>Genome sequencing and comparison of five Tilletia species to identify candidate genes for the detection of regulated species infecting wheat.</title>
        <authorList>
            <person name="Nguyen H.D.T."/>
            <person name="Sultana T."/>
            <person name="Kesanakurti P."/>
            <person name="Hambleton S."/>
        </authorList>
    </citation>
    <scope>NUCLEOTIDE SEQUENCE</scope>
    <source>
        <strain evidence="2">DAOMC 236422</strain>
    </source>
</reference>
<feature type="region of interest" description="Disordered" evidence="1">
    <location>
        <begin position="1"/>
        <end position="22"/>
    </location>
</feature>
<keyword evidence="3" id="KW-1185">Reference proteome</keyword>
<comment type="caution">
    <text evidence="2">The sequence shown here is derived from an EMBL/GenBank/DDBJ whole genome shotgun (WGS) entry which is preliminary data.</text>
</comment>